<comment type="similarity">
    <text evidence="2">Belongs to the FPP/GGPP synthase family.</text>
</comment>
<evidence type="ECO:0000256" key="6">
    <source>
        <dbReference type="ARBA" id="ARBA00032052"/>
    </source>
</evidence>
<protein>
    <recommendedName>
        <fullName evidence="10">(2E,6E)-farnesyl diphosphate synthase</fullName>
    </recommendedName>
    <alternativeName>
        <fullName evidence="9">Dimethylallyltranstransferase</fullName>
    </alternativeName>
    <alternativeName>
        <fullName evidence="8">Farnesyl diphosphate synthase</fullName>
    </alternativeName>
    <alternativeName>
        <fullName evidence="6">Farnesyltranstransferase</fullName>
    </alternativeName>
    <alternativeName>
        <fullName evidence="11">Geranylgeranyl diphosphate synthase</fullName>
    </alternativeName>
    <alternativeName>
        <fullName evidence="7">Geranyltranstransferase</fullName>
    </alternativeName>
</protein>
<sequence length="210" mass="23657">MLHPSQDSSASNLWKLINEELLRLHRGQGMDLYWRDSLTCPTEEEYIQMVKNKTGGLFRIAIKLMMAMSPLQQIPDYVPLVDLIGIIFQIRDDLLNLSSDYTVNKGFCEDLTEGKFSFPIVHAIRADPSNHQLLNVLRQRPTDDGIKSYAVSYMKEKTKSFAYTRLVLGILEAQADKEVARLGDNPALRSIFSMMHVAPSPPQSTAPSSA</sequence>
<dbReference type="InterPro" id="IPR008949">
    <property type="entry name" value="Isoprenoid_synthase_dom_sf"/>
</dbReference>
<evidence type="ECO:0000256" key="8">
    <source>
        <dbReference type="ARBA" id="ARBA00032424"/>
    </source>
</evidence>
<evidence type="ECO:0000256" key="9">
    <source>
        <dbReference type="ARBA" id="ARBA00032448"/>
    </source>
</evidence>
<evidence type="ECO:0000313" key="13">
    <source>
        <dbReference type="Proteomes" id="UP000325313"/>
    </source>
</evidence>
<evidence type="ECO:0000256" key="10">
    <source>
        <dbReference type="ARBA" id="ARBA00032873"/>
    </source>
</evidence>
<reference evidence="12 13" key="1">
    <citation type="submission" date="2019-05" db="EMBL/GenBank/DDBJ databases">
        <title>Emergence of the Ug99 lineage of the wheat stem rust pathogen through somatic hybridization.</title>
        <authorList>
            <person name="Li F."/>
            <person name="Upadhyaya N.M."/>
            <person name="Sperschneider J."/>
            <person name="Matny O."/>
            <person name="Nguyen-Phuc H."/>
            <person name="Mago R."/>
            <person name="Raley C."/>
            <person name="Miller M.E."/>
            <person name="Silverstein K.A.T."/>
            <person name="Henningsen E."/>
            <person name="Hirsch C.D."/>
            <person name="Visser B."/>
            <person name="Pretorius Z.A."/>
            <person name="Steffenson B.J."/>
            <person name="Schwessinger B."/>
            <person name="Dodds P.N."/>
            <person name="Figueroa M."/>
        </authorList>
    </citation>
    <scope>NUCLEOTIDE SEQUENCE [LARGE SCALE GENOMIC DNA]</scope>
    <source>
        <strain evidence="12 13">Ug99</strain>
    </source>
</reference>
<dbReference type="InterPro" id="IPR033749">
    <property type="entry name" value="Polyprenyl_synt_CS"/>
</dbReference>
<dbReference type="SUPFAM" id="SSF48576">
    <property type="entry name" value="Terpenoid synthases"/>
    <property type="match status" value="1"/>
</dbReference>
<evidence type="ECO:0000313" key="12">
    <source>
        <dbReference type="EMBL" id="KAA1126613.1"/>
    </source>
</evidence>
<dbReference type="Proteomes" id="UP000325313">
    <property type="component" value="Unassembled WGS sequence"/>
</dbReference>
<dbReference type="PANTHER" id="PTHR12001:SF44">
    <property type="entry name" value="GERANYLGERANYL PYROPHOSPHATE SYNTHASE"/>
    <property type="match status" value="1"/>
</dbReference>
<evidence type="ECO:0000256" key="4">
    <source>
        <dbReference type="ARBA" id="ARBA00022842"/>
    </source>
</evidence>
<dbReference type="GO" id="GO:0046872">
    <property type="term" value="F:metal ion binding"/>
    <property type="evidence" value="ECO:0007669"/>
    <property type="project" value="UniProtKB-KW"/>
</dbReference>
<keyword evidence="4" id="KW-0460">Magnesium</keyword>
<comment type="caution">
    <text evidence="12">The sequence shown here is derived from an EMBL/GenBank/DDBJ whole genome shotgun (WGS) entry which is preliminary data.</text>
</comment>
<comment type="cofactor">
    <cofactor evidence="1">
        <name>Mg(2+)</name>
        <dbReference type="ChEBI" id="CHEBI:18420"/>
    </cofactor>
</comment>
<dbReference type="PROSITE" id="PS00444">
    <property type="entry name" value="POLYPRENYL_SYNTHASE_2"/>
    <property type="match status" value="1"/>
</dbReference>
<dbReference type="Gene3D" id="1.10.600.10">
    <property type="entry name" value="Farnesyl Diphosphate Synthase"/>
    <property type="match status" value="1"/>
</dbReference>
<dbReference type="EMBL" id="VDEP01000171">
    <property type="protein sequence ID" value="KAA1126613.1"/>
    <property type="molecule type" value="Genomic_DNA"/>
</dbReference>
<evidence type="ECO:0000256" key="11">
    <source>
        <dbReference type="ARBA" id="ARBA00033096"/>
    </source>
</evidence>
<name>A0A5B0RP81_PUCGR</name>
<dbReference type="PANTHER" id="PTHR12001">
    <property type="entry name" value="GERANYLGERANYL PYROPHOSPHATE SYNTHASE"/>
    <property type="match status" value="1"/>
</dbReference>
<proteinExistence type="inferred from homology"/>
<dbReference type="Pfam" id="PF00348">
    <property type="entry name" value="polyprenyl_synt"/>
    <property type="match status" value="1"/>
</dbReference>
<keyword evidence="3" id="KW-0479">Metal-binding</keyword>
<evidence type="ECO:0000256" key="1">
    <source>
        <dbReference type="ARBA" id="ARBA00001946"/>
    </source>
</evidence>
<organism evidence="12 13">
    <name type="scientific">Puccinia graminis f. sp. tritici</name>
    <dbReference type="NCBI Taxonomy" id="56615"/>
    <lineage>
        <taxon>Eukaryota</taxon>
        <taxon>Fungi</taxon>
        <taxon>Dikarya</taxon>
        <taxon>Basidiomycota</taxon>
        <taxon>Pucciniomycotina</taxon>
        <taxon>Pucciniomycetes</taxon>
        <taxon>Pucciniales</taxon>
        <taxon>Pucciniaceae</taxon>
        <taxon>Puccinia</taxon>
    </lineage>
</organism>
<keyword evidence="5" id="KW-0456">Lyase</keyword>
<evidence type="ECO:0000256" key="7">
    <source>
        <dbReference type="ARBA" id="ARBA00032380"/>
    </source>
</evidence>
<gene>
    <name evidence="12" type="primary">BTS1_2</name>
    <name evidence="12" type="ORF">PGTUg99_030219</name>
</gene>
<evidence type="ECO:0000256" key="5">
    <source>
        <dbReference type="ARBA" id="ARBA00023239"/>
    </source>
</evidence>
<dbReference type="GO" id="GO:0016829">
    <property type="term" value="F:lyase activity"/>
    <property type="evidence" value="ECO:0007669"/>
    <property type="project" value="UniProtKB-KW"/>
</dbReference>
<accession>A0A5B0RP81</accession>
<dbReference type="GO" id="GO:0004659">
    <property type="term" value="F:prenyltransferase activity"/>
    <property type="evidence" value="ECO:0007669"/>
    <property type="project" value="InterPro"/>
</dbReference>
<dbReference type="InterPro" id="IPR000092">
    <property type="entry name" value="Polyprenyl_synt"/>
</dbReference>
<dbReference type="GO" id="GO:0008299">
    <property type="term" value="P:isoprenoid biosynthetic process"/>
    <property type="evidence" value="ECO:0007669"/>
    <property type="project" value="InterPro"/>
</dbReference>
<evidence type="ECO:0000256" key="2">
    <source>
        <dbReference type="ARBA" id="ARBA00006706"/>
    </source>
</evidence>
<evidence type="ECO:0000256" key="3">
    <source>
        <dbReference type="ARBA" id="ARBA00022723"/>
    </source>
</evidence>
<dbReference type="AlphaFoldDB" id="A0A5B0RP81"/>